<reference evidence="7" key="2">
    <citation type="submission" date="2022-10" db="EMBL/GenBank/DDBJ databases">
        <authorList>
            <consortium name="ENA_rothamsted_submissions"/>
            <consortium name="culmorum"/>
            <person name="King R."/>
        </authorList>
    </citation>
    <scope>NUCLEOTIDE SEQUENCE</scope>
</reference>
<dbReference type="GO" id="GO:0017171">
    <property type="term" value="F:serine hydrolase activity"/>
    <property type="evidence" value="ECO:0007669"/>
    <property type="project" value="TreeGrafter"/>
</dbReference>
<dbReference type="InterPro" id="IPR029058">
    <property type="entry name" value="AB_hydrolase_fold"/>
</dbReference>
<protein>
    <recommendedName>
        <fullName evidence="6">Lipase domain-containing protein</fullName>
    </recommendedName>
</protein>
<dbReference type="InterPro" id="IPR033906">
    <property type="entry name" value="Lipase_N"/>
</dbReference>
<dbReference type="Proteomes" id="UP001153620">
    <property type="component" value="Chromosome 3"/>
</dbReference>
<comment type="similarity">
    <text evidence="2 4">Belongs to the AB hydrolase superfamily. Lipase family.</text>
</comment>
<feature type="domain" description="Lipase" evidence="6">
    <location>
        <begin position="41"/>
        <end position="283"/>
    </location>
</feature>
<feature type="signal peptide" evidence="5">
    <location>
        <begin position="1"/>
        <end position="26"/>
    </location>
</feature>
<dbReference type="Pfam" id="PF00151">
    <property type="entry name" value="Lipase"/>
    <property type="match status" value="1"/>
</dbReference>
<dbReference type="PRINTS" id="PR00821">
    <property type="entry name" value="TAGLIPASE"/>
</dbReference>
<dbReference type="AlphaFoldDB" id="A0A9N9WUF3"/>
<accession>A0A9N9WUF3</accession>
<keyword evidence="5" id="KW-0732">Signal</keyword>
<evidence type="ECO:0000256" key="3">
    <source>
        <dbReference type="ARBA" id="ARBA00022525"/>
    </source>
</evidence>
<dbReference type="PANTHER" id="PTHR11610:SF150">
    <property type="entry name" value="FI01825P-RELATED"/>
    <property type="match status" value="1"/>
</dbReference>
<feature type="chain" id="PRO_5040340069" description="Lipase domain-containing protein" evidence="5">
    <location>
        <begin position="27"/>
        <end position="322"/>
    </location>
</feature>
<evidence type="ECO:0000256" key="5">
    <source>
        <dbReference type="SAM" id="SignalP"/>
    </source>
</evidence>
<dbReference type="Gene3D" id="3.40.50.1820">
    <property type="entry name" value="alpha/beta hydrolase"/>
    <property type="match status" value="1"/>
</dbReference>
<dbReference type="GO" id="GO:0005615">
    <property type="term" value="C:extracellular space"/>
    <property type="evidence" value="ECO:0007669"/>
    <property type="project" value="TreeGrafter"/>
</dbReference>
<dbReference type="InterPro" id="IPR000734">
    <property type="entry name" value="TAG_lipase"/>
</dbReference>
<dbReference type="PANTHER" id="PTHR11610">
    <property type="entry name" value="LIPASE"/>
    <property type="match status" value="1"/>
</dbReference>
<keyword evidence="8" id="KW-1185">Reference proteome</keyword>
<gene>
    <name evidence="7" type="ORF">CHIRRI_LOCUS12445</name>
</gene>
<name>A0A9N9WUF3_9DIPT</name>
<dbReference type="SUPFAM" id="SSF53474">
    <property type="entry name" value="alpha/beta-Hydrolases"/>
    <property type="match status" value="1"/>
</dbReference>
<evidence type="ECO:0000256" key="4">
    <source>
        <dbReference type="RuleBase" id="RU004262"/>
    </source>
</evidence>
<reference evidence="7" key="1">
    <citation type="submission" date="2022-01" db="EMBL/GenBank/DDBJ databases">
        <authorList>
            <person name="King R."/>
        </authorList>
    </citation>
    <scope>NUCLEOTIDE SEQUENCE</scope>
</reference>
<dbReference type="GO" id="GO:0016042">
    <property type="term" value="P:lipid catabolic process"/>
    <property type="evidence" value="ECO:0007669"/>
    <property type="project" value="TreeGrafter"/>
</dbReference>
<dbReference type="CDD" id="cd00707">
    <property type="entry name" value="Pancreat_lipase_like"/>
    <property type="match status" value="1"/>
</dbReference>
<sequence length="322" mass="35186">MPGSLVDFDKMKLFIILALAAACVLAKPANEVSEIEPSFDAYRDVRLLLSTRRNRGAPYQISFRNLDNIRNSPFDATKPTRVLVHGWWEDDTSDISVGTSEELLNYYDFNVIFVDWSEGGQTINYAAAAGRVEAVGFFVASQLNWMRENNLINFDRVHVIGFSLGAHIAGFVGKNTQGQLDTIIGLDPAGPLFNERNPGGRIDAADARYVECLHTNGGLIGAGFGSAICQADFFPNGGASQPGCLTNTCSHLRAVSFYIEAIIDNAFHSVRCDSELQASRENCNSGGGQWFADTNNAARRLNGIFHFATNRNPPFAQGPVRP</sequence>
<evidence type="ECO:0000256" key="1">
    <source>
        <dbReference type="ARBA" id="ARBA00004613"/>
    </source>
</evidence>
<keyword evidence="3" id="KW-0964">Secreted</keyword>
<dbReference type="EMBL" id="OU895879">
    <property type="protein sequence ID" value="CAG9809624.1"/>
    <property type="molecule type" value="Genomic_DNA"/>
</dbReference>
<dbReference type="OrthoDB" id="199913at2759"/>
<organism evidence="7 8">
    <name type="scientific">Chironomus riparius</name>
    <dbReference type="NCBI Taxonomy" id="315576"/>
    <lineage>
        <taxon>Eukaryota</taxon>
        <taxon>Metazoa</taxon>
        <taxon>Ecdysozoa</taxon>
        <taxon>Arthropoda</taxon>
        <taxon>Hexapoda</taxon>
        <taxon>Insecta</taxon>
        <taxon>Pterygota</taxon>
        <taxon>Neoptera</taxon>
        <taxon>Endopterygota</taxon>
        <taxon>Diptera</taxon>
        <taxon>Nematocera</taxon>
        <taxon>Chironomoidea</taxon>
        <taxon>Chironomidae</taxon>
        <taxon>Chironominae</taxon>
        <taxon>Chironomus</taxon>
    </lineage>
</organism>
<comment type="subcellular location">
    <subcellularLocation>
        <location evidence="1">Secreted</location>
    </subcellularLocation>
</comment>
<evidence type="ECO:0000313" key="7">
    <source>
        <dbReference type="EMBL" id="CAG9809624.1"/>
    </source>
</evidence>
<evidence type="ECO:0000313" key="8">
    <source>
        <dbReference type="Proteomes" id="UP001153620"/>
    </source>
</evidence>
<proteinExistence type="inferred from homology"/>
<evidence type="ECO:0000259" key="6">
    <source>
        <dbReference type="Pfam" id="PF00151"/>
    </source>
</evidence>
<dbReference type="GO" id="GO:0016298">
    <property type="term" value="F:lipase activity"/>
    <property type="evidence" value="ECO:0007669"/>
    <property type="project" value="InterPro"/>
</dbReference>
<dbReference type="InterPro" id="IPR013818">
    <property type="entry name" value="Lipase"/>
</dbReference>
<evidence type="ECO:0000256" key="2">
    <source>
        <dbReference type="ARBA" id="ARBA00010701"/>
    </source>
</evidence>